<evidence type="ECO:0000256" key="1">
    <source>
        <dbReference type="SAM" id="Phobius"/>
    </source>
</evidence>
<feature type="transmembrane region" description="Helical" evidence="1">
    <location>
        <begin position="49"/>
        <end position="67"/>
    </location>
</feature>
<dbReference type="Pfam" id="PF09945">
    <property type="entry name" value="DUF2177"/>
    <property type="match status" value="1"/>
</dbReference>
<dbReference type="InterPro" id="IPR018687">
    <property type="entry name" value="DUF2177_membr"/>
</dbReference>
<evidence type="ECO:0000313" key="2">
    <source>
        <dbReference type="EMBL" id="HJE51882.1"/>
    </source>
</evidence>
<proteinExistence type="predicted"/>
<dbReference type="Proteomes" id="UP000712713">
    <property type="component" value="Unassembled WGS sequence"/>
</dbReference>
<organism evidence="2 3">
    <name type="scientific">Tessaracoccus flavescens</name>
    <dbReference type="NCBI Taxonomy" id="399497"/>
    <lineage>
        <taxon>Bacteria</taxon>
        <taxon>Bacillati</taxon>
        <taxon>Actinomycetota</taxon>
        <taxon>Actinomycetes</taxon>
        <taxon>Propionibacteriales</taxon>
        <taxon>Propionibacteriaceae</taxon>
        <taxon>Tessaracoccus</taxon>
    </lineage>
</organism>
<comment type="caution">
    <text evidence="2">The sequence shown here is derived from an EMBL/GenBank/DDBJ whole genome shotgun (WGS) entry which is preliminary data.</text>
</comment>
<sequence length="137" mass="14370">MSKTSRRLASLGAAAATFAVLDAAWISQVALPLYKSEVPHLMADKVDPVPAAIFYPAFTAALTHFAVRPDEDRPLGKRLRDGALFGLAAYGTWSLTGKAVLKDFTWPTALADMGWGAAAGAAMAAAAHGVLKKVSKD</sequence>
<name>A0A921EPK5_9ACTN</name>
<keyword evidence="1" id="KW-0812">Transmembrane</keyword>
<protein>
    <submittedName>
        <fullName evidence="2">DUF2177 family protein</fullName>
    </submittedName>
</protein>
<dbReference type="AlphaFoldDB" id="A0A921EPK5"/>
<reference evidence="2" key="2">
    <citation type="submission" date="2021-09" db="EMBL/GenBank/DDBJ databases">
        <authorList>
            <person name="Gilroy R."/>
        </authorList>
    </citation>
    <scope>NUCLEOTIDE SEQUENCE</scope>
    <source>
        <strain evidence="2">ChiGjej3B3-7470</strain>
    </source>
</reference>
<reference evidence="2" key="1">
    <citation type="journal article" date="2021" name="PeerJ">
        <title>Extensive microbial diversity within the chicken gut microbiome revealed by metagenomics and culture.</title>
        <authorList>
            <person name="Gilroy R."/>
            <person name="Ravi A."/>
            <person name="Getino M."/>
            <person name="Pursley I."/>
            <person name="Horton D.L."/>
            <person name="Alikhan N.F."/>
            <person name="Baker D."/>
            <person name="Gharbi K."/>
            <person name="Hall N."/>
            <person name="Watson M."/>
            <person name="Adriaenssens E.M."/>
            <person name="Foster-Nyarko E."/>
            <person name="Jarju S."/>
            <person name="Secka A."/>
            <person name="Antonio M."/>
            <person name="Oren A."/>
            <person name="Chaudhuri R.R."/>
            <person name="La Ragione R."/>
            <person name="Hildebrand F."/>
            <person name="Pallen M.J."/>
        </authorList>
    </citation>
    <scope>NUCLEOTIDE SEQUENCE</scope>
    <source>
        <strain evidence="2">ChiGjej3B3-7470</strain>
    </source>
</reference>
<keyword evidence="1" id="KW-1133">Transmembrane helix</keyword>
<accession>A0A921EPK5</accession>
<gene>
    <name evidence="2" type="ORF">K8V15_07875</name>
</gene>
<evidence type="ECO:0000313" key="3">
    <source>
        <dbReference type="Proteomes" id="UP000712713"/>
    </source>
</evidence>
<keyword evidence="1" id="KW-0472">Membrane</keyword>
<dbReference type="EMBL" id="DYZF01000196">
    <property type="protein sequence ID" value="HJE51882.1"/>
    <property type="molecule type" value="Genomic_DNA"/>
</dbReference>